<feature type="region of interest" description="Disordered" evidence="1">
    <location>
        <begin position="26"/>
        <end position="74"/>
    </location>
</feature>
<evidence type="ECO:0000313" key="3">
    <source>
        <dbReference type="EMBL" id="SHH20554.1"/>
    </source>
</evidence>
<evidence type="ECO:0000256" key="1">
    <source>
        <dbReference type="SAM" id="MobiDB-lite"/>
    </source>
</evidence>
<feature type="signal peptide" evidence="2">
    <location>
        <begin position="1"/>
        <end position="22"/>
    </location>
</feature>
<reference evidence="3 4" key="1">
    <citation type="submission" date="2016-11" db="EMBL/GenBank/DDBJ databases">
        <authorList>
            <person name="Jaros S."/>
            <person name="Januszkiewicz K."/>
            <person name="Wedrychowicz H."/>
        </authorList>
    </citation>
    <scope>NUCLEOTIDE SEQUENCE [LARGE SCALE GENOMIC DNA]</scope>
    <source>
        <strain evidence="3 4">GAS242</strain>
    </source>
</reference>
<dbReference type="EMBL" id="LT670818">
    <property type="protein sequence ID" value="SHH20554.1"/>
    <property type="molecule type" value="Genomic_DNA"/>
</dbReference>
<dbReference type="AlphaFoldDB" id="A0A1M5R2H9"/>
<name>A0A1M5R2H9_9BRAD</name>
<gene>
    <name evidence="3" type="ORF">SAMN05444169_6307</name>
</gene>
<feature type="chain" id="PRO_5013177905" evidence="2">
    <location>
        <begin position="23"/>
        <end position="74"/>
    </location>
</feature>
<feature type="compositionally biased region" description="Polar residues" evidence="1">
    <location>
        <begin position="34"/>
        <end position="58"/>
    </location>
</feature>
<evidence type="ECO:0000313" key="4">
    <source>
        <dbReference type="Proteomes" id="UP000190675"/>
    </source>
</evidence>
<dbReference type="OrthoDB" id="8251244at2"/>
<sequence length="74" mass="7935">MKNLALAASVMMLVAISGQAFAKTAAQNARDWSETTGPSDRQAASTFDAFDSTTATQTDEPDAYRYHGGPKYND</sequence>
<protein>
    <submittedName>
        <fullName evidence="3">Uncharacterized protein</fullName>
    </submittedName>
</protein>
<evidence type="ECO:0000256" key="2">
    <source>
        <dbReference type="SAM" id="SignalP"/>
    </source>
</evidence>
<keyword evidence="2" id="KW-0732">Signal</keyword>
<organism evidence="3 4">
    <name type="scientific">Bradyrhizobium erythrophlei</name>
    <dbReference type="NCBI Taxonomy" id="1437360"/>
    <lineage>
        <taxon>Bacteria</taxon>
        <taxon>Pseudomonadati</taxon>
        <taxon>Pseudomonadota</taxon>
        <taxon>Alphaproteobacteria</taxon>
        <taxon>Hyphomicrobiales</taxon>
        <taxon>Nitrobacteraceae</taxon>
        <taxon>Bradyrhizobium</taxon>
    </lineage>
</organism>
<accession>A0A1M5R2H9</accession>
<dbReference type="RefSeq" id="WP_079569264.1">
    <property type="nucleotide sequence ID" value="NZ_LT670818.1"/>
</dbReference>
<proteinExistence type="predicted"/>
<dbReference type="Proteomes" id="UP000190675">
    <property type="component" value="Chromosome I"/>
</dbReference>